<keyword evidence="4" id="KW-0378">Hydrolase</keyword>
<sequence length="424" mass="47219">MRKIIFLTILFVSFSSLIAINTYAEPSLEEREDEVSEERSQLQEELSDAEQELADVVTELETLDQEIERLNDAIEKNEEKLEETKEEIQAKEEEAEKLEQEIAKIQERIDTRKDVLKNRLSSLQQNGGSVDYIEVVLGASSFGDFVSRVSTVNKVMDSDKKLVEQHIADQKELEEKELALKDRMSELESKKEEMVGMNELLETQKEETENKAQTLENKESELVALQEELQVEDSRLASIQNNIEQEIEEQNQAVALASQETSNNNSSNSSNNNSNNNSNDSSSNTNESNDSSNQSSSAPSGNGSMESVIQAGLSQQGTPYVWGGTSASGFDCSGFLTWAFRQGGLNVQGRSTSDFVHVGQRVSSSQMQRGDLVFFDTYKKNGHIGIYLGNGEFLGAQNSTGVAVASMNNSYWSSKFNGHVRRLQ</sequence>
<dbReference type="SUPFAM" id="SSF54001">
    <property type="entry name" value="Cysteine proteinases"/>
    <property type="match status" value="1"/>
</dbReference>
<evidence type="ECO:0000256" key="7">
    <source>
        <dbReference type="SAM" id="MobiDB-lite"/>
    </source>
</evidence>
<feature type="coiled-coil region" evidence="6">
    <location>
        <begin position="25"/>
        <end position="126"/>
    </location>
</feature>
<dbReference type="PANTHER" id="PTHR47053:SF1">
    <property type="entry name" value="MUREIN DD-ENDOPEPTIDASE MEPH-RELATED"/>
    <property type="match status" value="1"/>
</dbReference>
<dbReference type="Gene3D" id="3.90.1720.10">
    <property type="entry name" value="endopeptidase domain like (from Nostoc punctiforme)"/>
    <property type="match status" value="1"/>
</dbReference>
<keyword evidence="3" id="KW-0732">Signal</keyword>
<keyword evidence="2" id="KW-0645">Protease</keyword>
<dbReference type="PANTHER" id="PTHR47053">
    <property type="entry name" value="MUREIN DD-ENDOPEPTIDASE MEPH-RELATED"/>
    <property type="match status" value="1"/>
</dbReference>
<evidence type="ECO:0000313" key="10">
    <source>
        <dbReference type="Proteomes" id="UP001224359"/>
    </source>
</evidence>
<reference evidence="9 10" key="1">
    <citation type="submission" date="2023-07" db="EMBL/GenBank/DDBJ databases">
        <title>Genomic Encyclopedia of Type Strains, Phase IV (KMG-IV): sequencing the most valuable type-strain genomes for metagenomic binning, comparative biology and taxonomic classification.</title>
        <authorList>
            <person name="Goeker M."/>
        </authorList>
    </citation>
    <scope>NUCLEOTIDE SEQUENCE [LARGE SCALE GENOMIC DNA]</scope>
    <source>
        <strain evidence="9 10">DSM 16460</strain>
    </source>
</reference>
<dbReference type="PROSITE" id="PS51935">
    <property type="entry name" value="NLPC_P60"/>
    <property type="match status" value="1"/>
</dbReference>
<dbReference type="EMBL" id="JAUSTQ010000002">
    <property type="protein sequence ID" value="MDQ0158783.1"/>
    <property type="molecule type" value="Genomic_DNA"/>
</dbReference>
<feature type="domain" description="NlpC/P60" evidence="8">
    <location>
        <begin position="302"/>
        <end position="423"/>
    </location>
</feature>
<dbReference type="Gene3D" id="6.10.250.3150">
    <property type="match status" value="1"/>
</dbReference>
<keyword evidence="6" id="KW-0175">Coiled coil</keyword>
<gene>
    <name evidence="9" type="ORF">J2S77_000739</name>
</gene>
<dbReference type="RefSeq" id="WP_306974746.1">
    <property type="nucleotide sequence ID" value="NZ_JAUSTQ010000002.1"/>
</dbReference>
<evidence type="ECO:0000256" key="4">
    <source>
        <dbReference type="ARBA" id="ARBA00022801"/>
    </source>
</evidence>
<evidence type="ECO:0000256" key="1">
    <source>
        <dbReference type="ARBA" id="ARBA00007074"/>
    </source>
</evidence>
<dbReference type="Proteomes" id="UP001224359">
    <property type="component" value="Unassembled WGS sequence"/>
</dbReference>
<proteinExistence type="inferred from homology"/>
<keyword evidence="10" id="KW-1185">Reference proteome</keyword>
<protein>
    <submittedName>
        <fullName evidence="9">Peptidoglycan hydrolase CwlO-like protein</fullName>
    </submittedName>
</protein>
<feature type="compositionally biased region" description="Low complexity" evidence="7">
    <location>
        <begin position="258"/>
        <end position="297"/>
    </location>
</feature>
<evidence type="ECO:0000256" key="5">
    <source>
        <dbReference type="ARBA" id="ARBA00022807"/>
    </source>
</evidence>
<dbReference type="InterPro" id="IPR000064">
    <property type="entry name" value="NLP_P60_dom"/>
</dbReference>
<dbReference type="InterPro" id="IPR057309">
    <property type="entry name" value="PcsB_CC"/>
</dbReference>
<dbReference type="Pfam" id="PF24568">
    <property type="entry name" value="CC_PcsB"/>
    <property type="match status" value="1"/>
</dbReference>
<evidence type="ECO:0000313" key="9">
    <source>
        <dbReference type="EMBL" id="MDQ0158783.1"/>
    </source>
</evidence>
<dbReference type="SUPFAM" id="SSF46966">
    <property type="entry name" value="Spectrin repeat"/>
    <property type="match status" value="1"/>
</dbReference>
<dbReference type="Pfam" id="PF00877">
    <property type="entry name" value="NLPC_P60"/>
    <property type="match status" value="1"/>
</dbReference>
<organism evidence="9 10">
    <name type="scientific">Alkalibacillus salilacus</name>
    <dbReference type="NCBI Taxonomy" id="284582"/>
    <lineage>
        <taxon>Bacteria</taxon>
        <taxon>Bacillati</taxon>
        <taxon>Bacillota</taxon>
        <taxon>Bacilli</taxon>
        <taxon>Bacillales</taxon>
        <taxon>Bacillaceae</taxon>
        <taxon>Alkalibacillus</taxon>
    </lineage>
</organism>
<comment type="similarity">
    <text evidence="1">Belongs to the peptidase C40 family.</text>
</comment>
<evidence type="ECO:0000256" key="2">
    <source>
        <dbReference type="ARBA" id="ARBA00022670"/>
    </source>
</evidence>
<comment type="caution">
    <text evidence="9">The sequence shown here is derived from an EMBL/GenBank/DDBJ whole genome shotgun (WGS) entry which is preliminary data.</text>
</comment>
<name>A0ABT9VCW3_9BACI</name>
<feature type="region of interest" description="Disordered" evidence="7">
    <location>
        <begin position="257"/>
        <end position="305"/>
    </location>
</feature>
<evidence type="ECO:0000256" key="3">
    <source>
        <dbReference type="ARBA" id="ARBA00022729"/>
    </source>
</evidence>
<evidence type="ECO:0000259" key="8">
    <source>
        <dbReference type="PROSITE" id="PS51935"/>
    </source>
</evidence>
<dbReference type="InterPro" id="IPR051202">
    <property type="entry name" value="Peptidase_C40"/>
</dbReference>
<dbReference type="InterPro" id="IPR038765">
    <property type="entry name" value="Papain-like_cys_pep_sf"/>
</dbReference>
<evidence type="ECO:0000256" key="6">
    <source>
        <dbReference type="SAM" id="Coils"/>
    </source>
</evidence>
<accession>A0ABT9VCW3</accession>
<keyword evidence="5" id="KW-0788">Thiol protease</keyword>